<keyword evidence="1" id="KW-1133">Transmembrane helix</keyword>
<dbReference type="OrthoDB" id="200669at2157"/>
<accession>A0A1H1FPP8</accession>
<gene>
    <name evidence="2" type="ORF">SAMN04489842_2044</name>
</gene>
<keyword evidence="1" id="KW-0812">Transmembrane</keyword>
<evidence type="ECO:0000313" key="2">
    <source>
        <dbReference type="EMBL" id="SDR02516.1"/>
    </source>
</evidence>
<reference evidence="3" key="1">
    <citation type="submission" date="2016-10" db="EMBL/GenBank/DDBJ databases">
        <authorList>
            <person name="Varghese N."/>
            <person name="Submissions S."/>
        </authorList>
    </citation>
    <scope>NUCLEOTIDE SEQUENCE [LARGE SCALE GENOMIC DNA]</scope>
    <source>
        <strain evidence="3">DSM 24767</strain>
    </source>
</reference>
<dbReference type="Proteomes" id="UP000198848">
    <property type="component" value="Unassembled WGS sequence"/>
</dbReference>
<protein>
    <submittedName>
        <fullName evidence="2">Uncharacterized protein</fullName>
    </submittedName>
</protein>
<evidence type="ECO:0000256" key="1">
    <source>
        <dbReference type="SAM" id="Phobius"/>
    </source>
</evidence>
<dbReference type="AlphaFoldDB" id="A0A1H1FPP8"/>
<evidence type="ECO:0000313" key="3">
    <source>
        <dbReference type="Proteomes" id="UP000198848"/>
    </source>
</evidence>
<name>A0A1H1FPP8_NATTX</name>
<proteinExistence type="predicted"/>
<keyword evidence="1" id="KW-0472">Membrane</keyword>
<feature type="transmembrane region" description="Helical" evidence="1">
    <location>
        <begin position="6"/>
        <end position="25"/>
    </location>
</feature>
<sequence>MLDGRLEIVVLAVLLVAGLVGTVAYRRRFRRESELAATLESRLAGELPAGRGTHLERSPRVRRIDTRDGDQLVPVVRIDLETADTPGMKLVFDYVADVLEAIHPELDGRDVTRYDLEFSFGPDGLLVEGECRRVTIPAAFADRLLEEETYRAFDLRKDVEQVDERDDEVGTLWKEC</sequence>
<dbReference type="STRING" id="1095778.SAMN04489842_2044"/>
<organism evidence="2 3">
    <name type="scientific">Natronobacterium texcoconense</name>
    <dbReference type="NCBI Taxonomy" id="1095778"/>
    <lineage>
        <taxon>Archaea</taxon>
        <taxon>Methanobacteriati</taxon>
        <taxon>Methanobacteriota</taxon>
        <taxon>Stenosarchaea group</taxon>
        <taxon>Halobacteria</taxon>
        <taxon>Halobacteriales</taxon>
        <taxon>Natrialbaceae</taxon>
        <taxon>Natronobacterium</taxon>
    </lineage>
</organism>
<dbReference type="RefSeq" id="WP_090381138.1">
    <property type="nucleotide sequence ID" value="NZ_FNLC01000002.1"/>
</dbReference>
<dbReference type="EMBL" id="FNLC01000002">
    <property type="protein sequence ID" value="SDR02516.1"/>
    <property type="molecule type" value="Genomic_DNA"/>
</dbReference>
<keyword evidence="3" id="KW-1185">Reference proteome</keyword>